<proteinExistence type="inferred from homology"/>
<dbReference type="InterPro" id="IPR036388">
    <property type="entry name" value="WH-like_DNA-bd_sf"/>
</dbReference>
<evidence type="ECO:0000313" key="6">
    <source>
        <dbReference type="EMBL" id="GAA3754479.1"/>
    </source>
</evidence>
<dbReference type="PRINTS" id="PR00039">
    <property type="entry name" value="HTHLYSR"/>
</dbReference>
<sequence>MFTLDQLRCFTAVAEELHFGRAAEVLRMTQPPLSRQIQRLEEHVGVVLLERDNRRVALTEAGRAFLREARSILASAERAPETAREIAAGSSGVLRIGFTAASTYSVLGTLLTRIDEQLPGVQVELEELVTQNQRDGVISGTLDLGIARPPFDPAVFGVRRLFTEDLMLVVPTGHPLADAGEPPTAAQLGAQALILPDSGKAWYFYDLAVRVLPIDHARVVHTVSQIATIVTLVAARRGISFVPASARVLGIKGVTYIPLGPAAEGIVELDAIWNRASTNPALHRALSVIHAASEVL</sequence>
<dbReference type="Gene3D" id="1.10.10.10">
    <property type="entry name" value="Winged helix-like DNA-binding domain superfamily/Winged helix DNA-binding domain"/>
    <property type="match status" value="1"/>
</dbReference>
<keyword evidence="7" id="KW-1185">Reference proteome</keyword>
<dbReference type="SUPFAM" id="SSF46785">
    <property type="entry name" value="Winged helix' DNA-binding domain"/>
    <property type="match status" value="1"/>
</dbReference>
<dbReference type="PANTHER" id="PTHR30346:SF0">
    <property type="entry name" value="HCA OPERON TRANSCRIPTIONAL ACTIVATOR HCAR"/>
    <property type="match status" value="1"/>
</dbReference>
<comment type="similarity">
    <text evidence="1">Belongs to the LysR transcriptional regulatory family.</text>
</comment>
<dbReference type="InterPro" id="IPR036390">
    <property type="entry name" value="WH_DNA-bd_sf"/>
</dbReference>
<evidence type="ECO:0000256" key="1">
    <source>
        <dbReference type="ARBA" id="ARBA00009437"/>
    </source>
</evidence>
<name>A0ABP7G4Q9_9MICO</name>
<accession>A0ABP7G4Q9</accession>
<organism evidence="6 7">
    <name type="scientific">Microbacterium kribbense</name>
    <dbReference type="NCBI Taxonomy" id="433645"/>
    <lineage>
        <taxon>Bacteria</taxon>
        <taxon>Bacillati</taxon>
        <taxon>Actinomycetota</taxon>
        <taxon>Actinomycetes</taxon>
        <taxon>Micrococcales</taxon>
        <taxon>Microbacteriaceae</taxon>
        <taxon>Microbacterium</taxon>
    </lineage>
</organism>
<evidence type="ECO:0000256" key="4">
    <source>
        <dbReference type="ARBA" id="ARBA00023163"/>
    </source>
</evidence>
<evidence type="ECO:0000313" key="7">
    <source>
        <dbReference type="Proteomes" id="UP001500540"/>
    </source>
</evidence>
<dbReference type="PROSITE" id="PS50931">
    <property type="entry name" value="HTH_LYSR"/>
    <property type="match status" value="1"/>
</dbReference>
<keyword evidence="3" id="KW-0238">DNA-binding</keyword>
<evidence type="ECO:0000259" key="5">
    <source>
        <dbReference type="PROSITE" id="PS50931"/>
    </source>
</evidence>
<reference evidence="7" key="1">
    <citation type="journal article" date="2019" name="Int. J. Syst. Evol. Microbiol.">
        <title>The Global Catalogue of Microorganisms (GCM) 10K type strain sequencing project: providing services to taxonomists for standard genome sequencing and annotation.</title>
        <authorList>
            <consortium name="The Broad Institute Genomics Platform"/>
            <consortium name="The Broad Institute Genome Sequencing Center for Infectious Disease"/>
            <person name="Wu L."/>
            <person name="Ma J."/>
        </authorList>
    </citation>
    <scope>NUCLEOTIDE SEQUENCE [LARGE SCALE GENOMIC DNA]</scope>
    <source>
        <strain evidence="7">JCM 16950</strain>
    </source>
</reference>
<dbReference type="SUPFAM" id="SSF53850">
    <property type="entry name" value="Periplasmic binding protein-like II"/>
    <property type="match status" value="1"/>
</dbReference>
<keyword evidence="2" id="KW-0805">Transcription regulation</keyword>
<dbReference type="Proteomes" id="UP001500540">
    <property type="component" value="Unassembled WGS sequence"/>
</dbReference>
<dbReference type="Pfam" id="PF03466">
    <property type="entry name" value="LysR_substrate"/>
    <property type="match status" value="1"/>
</dbReference>
<dbReference type="RefSeq" id="WP_344780047.1">
    <property type="nucleotide sequence ID" value="NZ_BAABAF010000001.1"/>
</dbReference>
<protein>
    <submittedName>
        <fullName evidence="6">LysR family transcriptional regulator</fullName>
    </submittedName>
</protein>
<dbReference type="InterPro" id="IPR000847">
    <property type="entry name" value="LysR_HTH_N"/>
</dbReference>
<dbReference type="Pfam" id="PF00126">
    <property type="entry name" value="HTH_1"/>
    <property type="match status" value="1"/>
</dbReference>
<keyword evidence="4" id="KW-0804">Transcription</keyword>
<comment type="caution">
    <text evidence="6">The sequence shown here is derived from an EMBL/GenBank/DDBJ whole genome shotgun (WGS) entry which is preliminary data.</text>
</comment>
<dbReference type="Gene3D" id="3.40.190.10">
    <property type="entry name" value="Periplasmic binding protein-like II"/>
    <property type="match status" value="2"/>
</dbReference>
<evidence type="ECO:0000256" key="2">
    <source>
        <dbReference type="ARBA" id="ARBA00023015"/>
    </source>
</evidence>
<dbReference type="PANTHER" id="PTHR30346">
    <property type="entry name" value="TRANSCRIPTIONAL DUAL REGULATOR HCAR-RELATED"/>
    <property type="match status" value="1"/>
</dbReference>
<dbReference type="InterPro" id="IPR005119">
    <property type="entry name" value="LysR_subst-bd"/>
</dbReference>
<dbReference type="EMBL" id="BAABAF010000001">
    <property type="protein sequence ID" value="GAA3754479.1"/>
    <property type="molecule type" value="Genomic_DNA"/>
</dbReference>
<gene>
    <name evidence="6" type="ORF">GCM10022240_04370</name>
</gene>
<evidence type="ECO:0000256" key="3">
    <source>
        <dbReference type="ARBA" id="ARBA00023125"/>
    </source>
</evidence>
<feature type="domain" description="HTH lysR-type" evidence="5">
    <location>
        <begin position="2"/>
        <end position="59"/>
    </location>
</feature>